<name>A0A5C5BDP1_9MICO</name>
<proteinExistence type="predicted"/>
<feature type="compositionally biased region" description="Basic and acidic residues" evidence="1">
    <location>
        <begin position="124"/>
        <end position="135"/>
    </location>
</feature>
<feature type="compositionally biased region" description="Basic residues" evidence="1">
    <location>
        <begin position="65"/>
        <end position="119"/>
    </location>
</feature>
<comment type="caution">
    <text evidence="2">The sequence shown here is derived from an EMBL/GenBank/DDBJ whole genome shotgun (WGS) entry which is preliminary data.</text>
</comment>
<evidence type="ECO:0000256" key="1">
    <source>
        <dbReference type="SAM" id="MobiDB-lite"/>
    </source>
</evidence>
<keyword evidence="3" id="KW-1185">Reference proteome</keyword>
<accession>A0A5C5BDP1</accession>
<feature type="compositionally biased region" description="Gly residues" evidence="1">
    <location>
        <begin position="1"/>
        <end position="11"/>
    </location>
</feature>
<feature type="compositionally biased region" description="Basic residues" evidence="1">
    <location>
        <begin position="16"/>
        <end position="30"/>
    </location>
</feature>
<dbReference type="AlphaFoldDB" id="A0A5C5BDP1"/>
<evidence type="ECO:0000313" key="2">
    <source>
        <dbReference type="EMBL" id="TNU76015.1"/>
    </source>
</evidence>
<sequence>MGRAGAGGSGRAGVRAGRRAGGRGAGRRGRGGQVRTGRGRAPTARAANNGGGFGAIRSETAAIVGRRRTGARSMLRGRFRSAALRKRPHSARASYGHRPHARSQSRRAALGKRPRKRTRPATPRRTEVRRSGRTR</sequence>
<dbReference type="Proteomes" id="UP000313849">
    <property type="component" value="Unassembled WGS sequence"/>
</dbReference>
<protein>
    <submittedName>
        <fullName evidence="2">Uncharacterized protein</fullName>
    </submittedName>
</protein>
<organism evidence="2 3">
    <name type="scientific">Miniimonas arenae</name>
    <dbReference type="NCBI Taxonomy" id="676201"/>
    <lineage>
        <taxon>Bacteria</taxon>
        <taxon>Bacillati</taxon>
        <taxon>Actinomycetota</taxon>
        <taxon>Actinomycetes</taxon>
        <taxon>Micrococcales</taxon>
        <taxon>Beutenbergiaceae</taxon>
        <taxon>Miniimonas</taxon>
    </lineage>
</organism>
<reference evidence="2 3" key="1">
    <citation type="submission" date="2019-06" db="EMBL/GenBank/DDBJ databases">
        <title>Draft genome sequence of Miniimonas arenae KCTC 19750T isolated from sea sand.</title>
        <authorList>
            <person name="Park S.-J."/>
        </authorList>
    </citation>
    <scope>NUCLEOTIDE SEQUENCE [LARGE SCALE GENOMIC DNA]</scope>
    <source>
        <strain evidence="2 3">KCTC 19750</strain>
    </source>
</reference>
<feature type="region of interest" description="Disordered" evidence="1">
    <location>
        <begin position="1"/>
        <end position="135"/>
    </location>
</feature>
<feature type="compositionally biased region" description="Low complexity" evidence="1">
    <location>
        <begin position="33"/>
        <end position="48"/>
    </location>
</feature>
<evidence type="ECO:0000313" key="3">
    <source>
        <dbReference type="Proteomes" id="UP000313849"/>
    </source>
</evidence>
<gene>
    <name evidence="2" type="ORF">FH969_04990</name>
</gene>
<dbReference type="EMBL" id="VENP01000012">
    <property type="protein sequence ID" value="TNU76015.1"/>
    <property type="molecule type" value="Genomic_DNA"/>
</dbReference>